<dbReference type="GO" id="GO:0016757">
    <property type="term" value="F:glycosyltransferase activity"/>
    <property type="evidence" value="ECO:0007669"/>
    <property type="project" value="InterPro"/>
</dbReference>
<dbReference type="AlphaFoldDB" id="A0A2H0W942"/>
<dbReference type="SUPFAM" id="SSF53756">
    <property type="entry name" value="UDP-Glycosyltransferase/glycogen phosphorylase"/>
    <property type="match status" value="1"/>
</dbReference>
<dbReference type="CDD" id="cd03809">
    <property type="entry name" value="GT4_MtfB-like"/>
    <property type="match status" value="1"/>
</dbReference>
<dbReference type="InterPro" id="IPR028098">
    <property type="entry name" value="Glyco_trans_4-like_N"/>
</dbReference>
<keyword evidence="1" id="KW-0808">Transferase</keyword>
<reference evidence="5" key="1">
    <citation type="submission" date="2017-09" db="EMBL/GenBank/DDBJ databases">
        <title>Depth-based differentiation of microbial function through sediment-hosted aquifers and enrichment of novel symbionts in the deep terrestrial subsurface.</title>
        <authorList>
            <person name="Probst A.J."/>
            <person name="Ladd B."/>
            <person name="Jarett J.K."/>
            <person name="Geller-Mcgrath D.E."/>
            <person name="Sieber C.M.K."/>
            <person name="Emerson J.B."/>
            <person name="Anantharaman K."/>
            <person name="Thomas B.C."/>
            <person name="Malmstrom R."/>
            <person name="Stieglmeier M."/>
            <person name="Klingl A."/>
            <person name="Woyke T."/>
            <person name="Ryan C.M."/>
            <person name="Banfield J.F."/>
        </authorList>
    </citation>
    <scope>NUCLEOTIDE SEQUENCE [LARGE SCALE GENOMIC DNA]</scope>
</reference>
<dbReference type="PANTHER" id="PTHR46401">
    <property type="entry name" value="GLYCOSYLTRANSFERASE WBBK-RELATED"/>
    <property type="match status" value="1"/>
</dbReference>
<dbReference type="Pfam" id="PF13439">
    <property type="entry name" value="Glyco_transf_4"/>
    <property type="match status" value="1"/>
</dbReference>
<comment type="caution">
    <text evidence="4">The sequence shown here is derived from an EMBL/GenBank/DDBJ whole genome shotgun (WGS) entry which is preliminary data.</text>
</comment>
<dbReference type="Proteomes" id="UP000230093">
    <property type="component" value="Unassembled WGS sequence"/>
</dbReference>
<feature type="domain" description="Glycosyl transferase family 1" evidence="2">
    <location>
        <begin position="202"/>
        <end position="353"/>
    </location>
</feature>
<protein>
    <recommendedName>
        <fullName evidence="6">Glycosyltransferase family 1 protein</fullName>
    </recommendedName>
</protein>
<evidence type="ECO:0000259" key="2">
    <source>
        <dbReference type="Pfam" id="PF00534"/>
    </source>
</evidence>
<dbReference type="InterPro" id="IPR001296">
    <property type="entry name" value="Glyco_trans_1"/>
</dbReference>
<gene>
    <name evidence="4" type="ORF">COT75_02865</name>
</gene>
<dbReference type="Pfam" id="PF00534">
    <property type="entry name" value="Glycos_transf_1"/>
    <property type="match status" value="1"/>
</dbReference>
<name>A0A2H0W942_9BACT</name>
<sequence>MRVVIDISQIAYPGGVGVYTRNLVLNLLKIDKSSTYCLFGLSLRNKNIFEDFYRKLLNNENINRSNLEKKFYSLPVSLGEILFNRLRLPIEVFTEKADVFHSSDWTEPKSKAFKITTVHDLAPLIYSKLHHPKIVKVFKRKLKLVKKESNIIIAVSKNTKKDLIKRLGIKEKRIRVIYEGLNNNFLKAKADLDFVKKLNLKKFIVSDAIKNPRKNLKNLVKAFEKIEDNDLFLVLFGQPLWAKEKQSSIIKQSNKKDKIIVLDYLSAGQLKALYQKSLGAVFPSFYEGFGLSLLEAMSVGCPVVAANTSSLPEVTGEAGILVNPHKAEDIKRGIKRILEDKTKKEELIKSGFKQINKFSWEKTAEQTLKIYRSI</sequence>
<evidence type="ECO:0000256" key="1">
    <source>
        <dbReference type="ARBA" id="ARBA00022679"/>
    </source>
</evidence>
<dbReference type="EMBL" id="PEZT01000016">
    <property type="protein sequence ID" value="PIS09176.1"/>
    <property type="molecule type" value="Genomic_DNA"/>
</dbReference>
<evidence type="ECO:0000313" key="5">
    <source>
        <dbReference type="Proteomes" id="UP000230093"/>
    </source>
</evidence>
<evidence type="ECO:0008006" key="6">
    <source>
        <dbReference type="Google" id="ProtNLM"/>
    </source>
</evidence>
<dbReference type="Gene3D" id="3.40.50.2000">
    <property type="entry name" value="Glycogen Phosphorylase B"/>
    <property type="match status" value="2"/>
</dbReference>
<dbReference type="PANTHER" id="PTHR46401:SF2">
    <property type="entry name" value="GLYCOSYLTRANSFERASE WBBK-RELATED"/>
    <property type="match status" value="1"/>
</dbReference>
<evidence type="ECO:0000259" key="3">
    <source>
        <dbReference type="Pfam" id="PF13439"/>
    </source>
</evidence>
<organism evidence="4 5">
    <name type="scientific">Candidatus Beckwithbacteria bacterium CG10_big_fil_rev_8_21_14_0_10_34_10</name>
    <dbReference type="NCBI Taxonomy" id="1974495"/>
    <lineage>
        <taxon>Bacteria</taxon>
        <taxon>Candidatus Beckwithiibacteriota</taxon>
    </lineage>
</organism>
<dbReference type="GO" id="GO:0009103">
    <property type="term" value="P:lipopolysaccharide biosynthetic process"/>
    <property type="evidence" value="ECO:0007669"/>
    <property type="project" value="TreeGrafter"/>
</dbReference>
<accession>A0A2H0W942</accession>
<proteinExistence type="predicted"/>
<feature type="domain" description="Glycosyltransferase subfamily 4-like N-terminal" evidence="3">
    <location>
        <begin position="14"/>
        <end position="182"/>
    </location>
</feature>
<evidence type="ECO:0000313" key="4">
    <source>
        <dbReference type="EMBL" id="PIS09176.1"/>
    </source>
</evidence>